<dbReference type="NCBIfam" id="TIGR02937">
    <property type="entry name" value="sigma70-ECF"/>
    <property type="match status" value="1"/>
</dbReference>
<feature type="DNA-binding region" description="H-T-H motif" evidence="6">
    <location>
        <begin position="338"/>
        <end position="357"/>
    </location>
</feature>
<gene>
    <name evidence="6" type="primary">sigA</name>
    <name evidence="10" type="ORF">B4135_1251</name>
</gene>
<dbReference type="InterPro" id="IPR009042">
    <property type="entry name" value="RNA_pol_sigma70_r1_2"/>
</dbReference>
<dbReference type="Gene3D" id="1.10.10.10">
    <property type="entry name" value="Winged helix-like DNA-binding domain superfamily/Winged helix DNA-binding domain"/>
    <property type="match status" value="2"/>
</dbReference>
<dbReference type="RefSeq" id="WP_061568017.1">
    <property type="nucleotide sequence ID" value="NZ_LQYT01000010.1"/>
</dbReference>
<dbReference type="InterPro" id="IPR007624">
    <property type="entry name" value="RNA_pol_sigma70_r3"/>
</dbReference>
<dbReference type="Pfam" id="PF03979">
    <property type="entry name" value="Sigma70_r1_1"/>
    <property type="match status" value="1"/>
</dbReference>
<feature type="region of interest" description="Sigma-70 factor domain-3" evidence="6">
    <location>
        <begin position="223"/>
        <end position="299"/>
    </location>
</feature>
<proteinExistence type="inferred from homology"/>
<dbReference type="PROSITE" id="PS00715">
    <property type="entry name" value="SIGMA70_1"/>
    <property type="match status" value="1"/>
</dbReference>
<dbReference type="EMBL" id="LQYT01000010">
    <property type="protein sequence ID" value="KYD22461.1"/>
    <property type="molecule type" value="Genomic_DNA"/>
</dbReference>
<evidence type="ECO:0000259" key="8">
    <source>
        <dbReference type="PROSITE" id="PS00715"/>
    </source>
</evidence>
<dbReference type="InterPro" id="IPR036388">
    <property type="entry name" value="WH-like_DNA-bd_sf"/>
</dbReference>
<organism evidence="10 11">
    <name type="scientific">Caldibacillus debilis</name>
    <dbReference type="NCBI Taxonomy" id="301148"/>
    <lineage>
        <taxon>Bacteria</taxon>
        <taxon>Bacillati</taxon>
        <taxon>Bacillota</taxon>
        <taxon>Bacilli</taxon>
        <taxon>Bacillales</taxon>
        <taxon>Bacillaceae</taxon>
        <taxon>Caldibacillus</taxon>
    </lineage>
</organism>
<dbReference type="STRING" id="301148.B4135_1251"/>
<keyword evidence="2 6" id="KW-0805">Transcription regulation</keyword>
<accession>A0A150MDB9</accession>
<comment type="function">
    <text evidence="6">Sigma factors are initiation factors that promote the attachment of RNA polymerase to specific initiation sites and are then released. This sigma factor is the primary sigma factor during exponential growth.</text>
</comment>
<keyword evidence="1 6" id="KW-0963">Cytoplasm</keyword>
<comment type="subcellular location">
    <subcellularLocation>
        <location evidence="6">Cytoplasm</location>
    </subcellularLocation>
</comment>
<dbReference type="InterPro" id="IPR013324">
    <property type="entry name" value="RNA_pol_sigma_r3/r4-like"/>
</dbReference>
<evidence type="ECO:0000256" key="2">
    <source>
        <dbReference type="ARBA" id="ARBA00023015"/>
    </source>
</evidence>
<feature type="region of interest" description="Sigma-70 factor domain-2" evidence="6">
    <location>
        <begin position="144"/>
        <end position="214"/>
    </location>
</feature>
<dbReference type="FunFam" id="1.10.601.10:FF:000001">
    <property type="entry name" value="RNA polymerase sigma factor SigA"/>
    <property type="match status" value="1"/>
</dbReference>
<dbReference type="NCBIfam" id="TIGR02393">
    <property type="entry name" value="RpoD_Cterm"/>
    <property type="match status" value="1"/>
</dbReference>
<dbReference type="Pfam" id="PF00140">
    <property type="entry name" value="Sigma70_r1_2"/>
    <property type="match status" value="1"/>
</dbReference>
<feature type="region of interest" description="Sigma-70 factor domain-4" evidence="6">
    <location>
        <begin position="312"/>
        <end position="365"/>
    </location>
</feature>
<dbReference type="GO" id="GO:0005737">
    <property type="term" value="C:cytoplasm"/>
    <property type="evidence" value="ECO:0007669"/>
    <property type="project" value="UniProtKB-SubCell"/>
</dbReference>
<feature type="short sequence motif" description="Interaction with polymerase core subunit RpoC" evidence="6">
    <location>
        <begin position="168"/>
        <end position="171"/>
    </location>
</feature>
<dbReference type="InterPro" id="IPR007627">
    <property type="entry name" value="RNA_pol_sigma70_r2"/>
</dbReference>
<keyword evidence="4 6" id="KW-0238">DNA-binding</keyword>
<evidence type="ECO:0000313" key="11">
    <source>
        <dbReference type="Proteomes" id="UP000075683"/>
    </source>
</evidence>
<dbReference type="Pfam" id="PF04542">
    <property type="entry name" value="Sigma70_r2"/>
    <property type="match status" value="1"/>
</dbReference>
<dbReference type="GO" id="GO:0003677">
    <property type="term" value="F:DNA binding"/>
    <property type="evidence" value="ECO:0007669"/>
    <property type="project" value="UniProtKB-UniRule"/>
</dbReference>
<dbReference type="InterPro" id="IPR012760">
    <property type="entry name" value="RNA_pol_sigma_RpoD_C"/>
</dbReference>
<evidence type="ECO:0000256" key="1">
    <source>
        <dbReference type="ARBA" id="ARBA00022490"/>
    </source>
</evidence>
<dbReference type="PROSITE" id="PS00716">
    <property type="entry name" value="SIGMA70_2"/>
    <property type="match status" value="1"/>
</dbReference>
<comment type="subunit">
    <text evidence="6">Interacts transiently with the RNA polymerase catalytic core.</text>
</comment>
<dbReference type="InterPro" id="IPR042189">
    <property type="entry name" value="RNA_pol_sigma_70_r1_1_sf"/>
</dbReference>
<reference evidence="10 11" key="1">
    <citation type="submission" date="2016-01" db="EMBL/GenBank/DDBJ databases">
        <title>Draft Genome Sequences of Seven Thermophilic Sporeformers Isolated from Foods.</title>
        <authorList>
            <person name="Berendsen E.M."/>
            <person name="Wells-Bennik M.H."/>
            <person name="Krawcyk A.O."/>
            <person name="De Jong A."/>
            <person name="Holsappel S."/>
            <person name="Eijlander R.T."/>
            <person name="Kuipers O.P."/>
        </authorList>
    </citation>
    <scope>NUCLEOTIDE SEQUENCE [LARGE SCALE GENOMIC DNA]</scope>
    <source>
        <strain evidence="10 11">B4135</strain>
    </source>
</reference>
<dbReference type="Pfam" id="PF04539">
    <property type="entry name" value="Sigma70_r3"/>
    <property type="match status" value="1"/>
</dbReference>
<dbReference type="Proteomes" id="UP000075683">
    <property type="component" value="Unassembled WGS sequence"/>
</dbReference>
<dbReference type="SUPFAM" id="SSF88659">
    <property type="entry name" value="Sigma3 and sigma4 domains of RNA polymerase sigma factors"/>
    <property type="match status" value="2"/>
</dbReference>
<evidence type="ECO:0000313" key="10">
    <source>
        <dbReference type="EMBL" id="KYD22461.1"/>
    </source>
</evidence>
<dbReference type="FunFam" id="1.10.10.10:FF:000004">
    <property type="entry name" value="RNA polymerase sigma factor SigA"/>
    <property type="match status" value="1"/>
</dbReference>
<evidence type="ECO:0000256" key="5">
    <source>
        <dbReference type="ARBA" id="ARBA00023163"/>
    </source>
</evidence>
<dbReference type="Pfam" id="PF04545">
    <property type="entry name" value="Sigma70_r4"/>
    <property type="match status" value="1"/>
</dbReference>
<dbReference type="PANTHER" id="PTHR30603">
    <property type="entry name" value="RNA POLYMERASE SIGMA FACTOR RPO"/>
    <property type="match status" value="1"/>
</dbReference>
<name>A0A150MDB9_9BACI</name>
<keyword evidence="3 6" id="KW-0731">Sigma factor</keyword>
<feature type="coiled-coil region" evidence="7">
    <location>
        <begin position="299"/>
        <end position="326"/>
    </location>
</feature>
<comment type="similarity">
    <text evidence="6">Belongs to the sigma-70 factor family. RpoD/SigA subfamily.</text>
</comment>
<keyword evidence="7" id="KW-0175">Coiled coil</keyword>
<feature type="domain" description="RNA polymerase sigma-70" evidence="9">
    <location>
        <begin position="337"/>
        <end position="363"/>
    </location>
</feature>
<dbReference type="AlphaFoldDB" id="A0A150MDB9"/>
<dbReference type="Gene3D" id="1.10.220.120">
    <property type="entry name" value="Sigma-70 factor, region 1.1"/>
    <property type="match status" value="1"/>
</dbReference>
<dbReference type="HAMAP" id="MF_00963">
    <property type="entry name" value="Sigma70_RpoD_SigA"/>
    <property type="match status" value="1"/>
</dbReference>
<protein>
    <recommendedName>
        <fullName evidence="6">RNA polymerase sigma factor SigA</fullName>
    </recommendedName>
</protein>
<dbReference type="GO" id="GO:0016987">
    <property type="term" value="F:sigma factor activity"/>
    <property type="evidence" value="ECO:0007669"/>
    <property type="project" value="UniProtKB-UniRule"/>
</dbReference>
<dbReference type="InterPro" id="IPR000943">
    <property type="entry name" value="RNA_pol_sigma70"/>
</dbReference>
<dbReference type="FunFam" id="1.10.10.10:FF:000002">
    <property type="entry name" value="RNA polymerase sigma factor SigA"/>
    <property type="match status" value="1"/>
</dbReference>
<evidence type="ECO:0000256" key="4">
    <source>
        <dbReference type="ARBA" id="ARBA00023125"/>
    </source>
</evidence>
<dbReference type="PATRIC" id="fig|301148.3.peg.418"/>
<dbReference type="PANTHER" id="PTHR30603:SF60">
    <property type="entry name" value="RNA POLYMERASE SIGMA FACTOR RPOD"/>
    <property type="match status" value="1"/>
</dbReference>
<dbReference type="InterPro" id="IPR013325">
    <property type="entry name" value="RNA_pol_sigma_r2"/>
</dbReference>
<dbReference type="InterPro" id="IPR050239">
    <property type="entry name" value="Sigma-70_RNA_pol_init_factors"/>
</dbReference>
<sequence>MDDKSIRSNDMESDVTLEQAKEQIIEYGKKRGYLTYNEIAEKLANFELDSDQMDEIYEQLSEQGIEIQEDHDDPDADIDPDLEDLEAEDEFDLNDLSVPPGIKINDPVRMYLKEIGRVDLLTPEEEMELAKRIAKGDEEAKKRLAEANLRLVVSIAKRYVGRGMLFLDLIQEGNMGLLKAVEKFDYRKGFKFSTYATWWIRQAITRAIADQARTIRIPVHMVETINKLIRVQRQLLQDLGREPTPEEIAEEMDMTPEKVREILKIAQEPVSLETPIGEEDDSHLGDFIEDQDATSPSDHAAYEMLKEQLEDVLDTLTDREENVLRLRFGLDDGRTRTLEEVGKVFGVTRERIRQIEAKALRKLRHPSRSKRLKDFLE</sequence>
<dbReference type="CDD" id="cd06171">
    <property type="entry name" value="Sigma70_r4"/>
    <property type="match status" value="1"/>
</dbReference>
<evidence type="ECO:0000256" key="6">
    <source>
        <dbReference type="HAMAP-Rule" id="MF_00963"/>
    </source>
</evidence>
<keyword evidence="5 6" id="KW-0804">Transcription</keyword>
<dbReference type="PRINTS" id="PR00046">
    <property type="entry name" value="SIGMA70FCT"/>
</dbReference>
<dbReference type="InterPro" id="IPR007127">
    <property type="entry name" value="RNA_pol_sigma_70_r1_1"/>
</dbReference>
<dbReference type="Gene3D" id="1.10.601.10">
    <property type="entry name" value="RNA Polymerase Primary Sigma Factor"/>
    <property type="match status" value="2"/>
</dbReference>
<dbReference type="GO" id="GO:0006352">
    <property type="term" value="P:DNA-templated transcription initiation"/>
    <property type="evidence" value="ECO:0007669"/>
    <property type="project" value="UniProtKB-UniRule"/>
</dbReference>
<dbReference type="SUPFAM" id="SSF88946">
    <property type="entry name" value="Sigma2 domain of RNA polymerase sigma factors"/>
    <property type="match status" value="1"/>
</dbReference>
<evidence type="ECO:0000256" key="7">
    <source>
        <dbReference type="SAM" id="Coils"/>
    </source>
</evidence>
<comment type="caution">
    <text evidence="10">The sequence shown here is derived from an EMBL/GenBank/DDBJ whole genome shotgun (WGS) entry which is preliminary data.</text>
</comment>
<evidence type="ECO:0000256" key="3">
    <source>
        <dbReference type="ARBA" id="ARBA00023082"/>
    </source>
</evidence>
<dbReference type="InterPro" id="IPR007630">
    <property type="entry name" value="RNA_pol_sigma70_r4"/>
</dbReference>
<evidence type="ECO:0000259" key="9">
    <source>
        <dbReference type="PROSITE" id="PS00716"/>
    </source>
</evidence>
<dbReference type="InterPro" id="IPR014284">
    <property type="entry name" value="RNA_pol_sigma-70_dom"/>
</dbReference>
<dbReference type="InterPro" id="IPR028630">
    <property type="entry name" value="Sigma70_RpoD"/>
</dbReference>
<dbReference type="OrthoDB" id="9809557at2"/>
<feature type="domain" description="RNA polymerase sigma-70" evidence="8">
    <location>
        <begin position="168"/>
        <end position="181"/>
    </location>
</feature>
<dbReference type="NCBIfam" id="NF006666">
    <property type="entry name" value="PRK09210.1"/>
    <property type="match status" value="1"/>
</dbReference>